<proteinExistence type="predicted"/>
<gene>
    <name evidence="2" type="ORF">ElyMa_006413200</name>
</gene>
<feature type="region of interest" description="Disordered" evidence="1">
    <location>
        <begin position="58"/>
        <end position="78"/>
    </location>
</feature>
<protein>
    <submittedName>
        <fullName evidence="2">Uncharacterized protein</fullName>
    </submittedName>
</protein>
<keyword evidence="3" id="KW-1185">Reference proteome</keyword>
<organism evidence="2 3">
    <name type="scientific">Elysia marginata</name>
    <dbReference type="NCBI Taxonomy" id="1093978"/>
    <lineage>
        <taxon>Eukaryota</taxon>
        <taxon>Metazoa</taxon>
        <taxon>Spiralia</taxon>
        <taxon>Lophotrochozoa</taxon>
        <taxon>Mollusca</taxon>
        <taxon>Gastropoda</taxon>
        <taxon>Heterobranchia</taxon>
        <taxon>Euthyneura</taxon>
        <taxon>Panpulmonata</taxon>
        <taxon>Sacoglossa</taxon>
        <taxon>Placobranchoidea</taxon>
        <taxon>Plakobranchidae</taxon>
        <taxon>Elysia</taxon>
    </lineage>
</organism>
<evidence type="ECO:0000256" key="1">
    <source>
        <dbReference type="SAM" id="MobiDB-lite"/>
    </source>
</evidence>
<comment type="caution">
    <text evidence="2">The sequence shown here is derived from an EMBL/GenBank/DDBJ whole genome shotgun (WGS) entry which is preliminary data.</text>
</comment>
<name>A0AAV4HTU5_9GAST</name>
<dbReference type="AlphaFoldDB" id="A0AAV4HTU5"/>
<reference evidence="2 3" key="1">
    <citation type="journal article" date="2021" name="Elife">
        <title>Chloroplast acquisition without the gene transfer in kleptoplastic sea slugs, Plakobranchus ocellatus.</title>
        <authorList>
            <person name="Maeda T."/>
            <person name="Takahashi S."/>
            <person name="Yoshida T."/>
            <person name="Shimamura S."/>
            <person name="Takaki Y."/>
            <person name="Nagai Y."/>
            <person name="Toyoda A."/>
            <person name="Suzuki Y."/>
            <person name="Arimoto A."/>
            <person name="Ishii H."/>
            <person name="Satoh N."/>
            <person name="Nishiyama T."/>
            <person name="Hasebe M."/>
            <person name="Maruyama T."/>
            <person name="Minagawa J."/>
            <person name="Obokata J."/>
            <person name="Shigenobu S."/>
        </authorList>
    </citation>
    <scope>NUCLEOTIDE SEQUENCE [LARGE SCALE GENOMIC DNA]</scope>
</reference>
<evidence type="ECO:0000313" key="2">
    <source>
        <dbReference type="EMBL" id="GFS01015.1"/>
    </source>
</evidence>
<dbReference type="Proteomes" id="UP000762676">
    <property type="component" value="Unassembled WGS sequence"/>
</dbReference>
<sequence length="78" mass="9017">MQRQKHASVPRRRRVSPHSARALNAEMFYEAARPYNNALMGSDHRGQLQYIENKVLVEQRNNPTAEDETDASKDDTFT</sequence>
<accession>A0AAV4HTU5</accession>
<dbReference type="EMBL" id="BMAT01012874">
    <property type="protein sequence ID" value="GFS01015.1"/>
    <property type="molecule type" value="Genomic_DNA"/>
</dbReference>
<evidence type="ECO:0000313" key="3">
    <source>
        <dbReference type="Proteomes" id="UP000762676"/>
    </source>
</evidence>